<accession>A0A498LQM6</accession>
<evidence type="ECO:0007829" key="10">
    <source>
        <dbReference type="PeptideAtlas" id="A0A498LQM6"/>
    </source>
</evidence>
<dbReference type="InterPro" id="IPR003599">
    <property type="entry name" value="Ig_sub"/>
</dbReference>
<dbReference type="InterPro" id="IPR003598">
    <property type="entry name" value="Ig_sub2"/>
</dbReference>
<evidence type="ECO:0000313" key="8">
    <source>
        <dbReference type="EMBL" id="RXN09416.1"/>
    </source>
</evidence>
<evidence type="ECO:0000256" key="3">
    <source>
        <dbReference type="ARBA" id="ARBA00023136"/>
    </source>
</evidence>
<dbReference type="InterPro" id="IPR050504">
    <property type="entry name" value="IgSF_BTN/MOG"/>
</dbReference>
<dbReference type="PANTHER" id="PTHR24100:SF145">
    <property type="entry name" value="CD276 ANTIGEN"/>
    <property type="match status" value="1"/>
</dbReference>
<sequence length="244" mass="27527">MIAGCTVKSRLVCLPQSNLSLSPDSFSVTVPSSPVLAVRGATALLSCKFDPDPDISNLVITWQRQENTQVVHSFYYNSDQLERQSPDFFNRTALNHKELAEGNASLSIANIRLKDAGYYLCIVSSNKGTDRGLVQLVYEAFYSEPRLSILFKPTSVIVQYEMEGYPKPEIMWLGSGGQNLTNHLEVSSESDGGLYYFKSSYVTQSPEFNVTFMLKNPAAHQELQRRVNLSYGVLLWLYCREKRR</sequence>
<protein>
    <submittedName>
        <fullName evidence="8">CD276 antigen-like protein</fullName>
    </submittedName>
</protein>
<evidence type="ECO:0000256" key="1">
    <source>
        <dbReference type="ARBA" id="ARBA00004370"/>
    </source>
</evidence>
<dbReference type="GO" id="GO:0005102">
    <property type="term" value="F:signaling receptor binding"/>
    <property type="evidence" value="ECO:0007669"/>
    <property type="project" value="TreeGrafter"/>
</dbReference>
<dbReference type="SMART" id="SM00409">
    <property type="entry name" value="IG"/>
    <property type="match status" value="1"/>
</dbReference>
<keyword evidence="10" id="KW-1267">Proteomics identification</keyword>
<reference evidence="8 9" key="1">
    <citation type="submission" date="2018-03" db="EMBL/GenBank/DDBJ databases">
        <title>Draft genome sequence of Rohu Carp (Labeo rohita).</title>
        <authorList>
            <person name="Das P."/>
            <person name="Kushwaha B."/>
            <person name="Joshi C.G."/>
            <person name="Kumar D."/>
            <person name="Nagpure N.S."/>
            <person name="Sahoo L."/>
            <person name="Das S.P."/>
            <person name="Bit A."/>
            <person name="Patnaik S."/>
            <person name="Meher P.K."/>
            <person name="Jayasankar P."/>
            <person name="Koringa P.G."/>
            <person name="Patel N.V."/>
            <person name="Hinsu A.T."/>
            <person name="Kumar R."/>
            <person name="Pandey M."/>
            <person name="Agarwal S."/>
            <person name="Srivastava S."/>
            <person name="Singh M."/>
            <person name="Iquebal M.A."/>
            <person name="Jaiswal S."/>
            <person name="Angadi U.B."/>
            <person name="Kumar N."/>
            <person name="Raza M."/>
            <person name="Shah T.M."/>
            <person name="Rai A."/>
            <person name="Jena J.K."/>
        </authorList>
    </citation>
    <scope>NUCLEOTIDE SEQUENCE [LARGE SCALE GENOMIC DNA]</scope>
    <source>
        <strain evidence="8">DASCIFA01</strain>
        <tissue evidence="8">Testis</tissue>
    </source>
</reference>
<dbReference type="Pfam" id="PF07686">
    <property type="entry name" value="V-set"/>
    <property type="match status" value="1"/>
</dbReference>
<dbReference type="PANTHER" id="PTHR24100">
    <property type="entry name" value="BUTYROPHILIN"/>
    <property type="match status" value="1"/>
</dbReference>
<dbReference type="GO" id="GO:0001817">
    <property type="term" value="P:regulation of cytokine production"/>
    <property type="evidence" value="ECO:0007669"/>
    <property type="project" value="TreeGrafter"/>
</dbReference>
<evidence type="ECO:0000313" key="9">
    <source>
        <dbReference type="Proteomes" id="UP000290572"/>
    </source>
</evidence>
<dbReference type="Gene3D" id="2.60.40.10">
    <property type="entry name" value="Immunoglobulins"/>
    <property type="match status" value="2"/>
</dbReference>
<dbReference type="EMBL" id="QBIY01013282">
    <property type="protein sequence ID" value="RXN09416.1"/>
    <property type="molecule type" value="Genomic_DNA"/>
</dbReference>
<dbReference type="SUPFAM" id="SSF48726">
    <property type="entry name" value="Immunoglobulin"/>
    <property type="match status" value="1"/>
</dbReference>
<dbReference type="InterPro" id="IPR013106">
    <property type="entry name" value="Ig_V-set"/>
</dbReference>
<dbReference type="GO" id="GO:1903037">
    <property type="term" value="P:regulation of leukocyte cell-cell adhesion"/>
    <property type="evidence" value="ECO:0007669"/>
    <property type="project" value="UniProtKB-ARBA"/>
</dbReference>
<dbReference type="InterPro" id="IPR007110">
    <property type="entry name" value="Ig-like_dom"/>
</dbReference>
<dbReference type="GO" id="GO:0009897">
    <property type="term" value="C:external side of plasma membrane"/>
    <property type="evidence" value="ECO:0007669"/>
    <property type="project" value="TreeGrafter"/>
</dbReference>
<evidence type="ECO:0000256" key="2">
    <source>
        <dbReference type="ARBA" id="ARBA00022729"/>
    </source>
</evidence>
<keyword evidence="2" id="KW-0732">Signal</keyword>
<keyword evidence="4" id="KW-1015">Disulfide bond</keyword>
<dbReference type="SMART" id="SM00406">
    <property type="entry name" value="IGv"/>
    <property type="match status" value="1"/>
</dbReference>
<evidence type="ECO:0000256" key="5">
    <source>
        <dbReference type="ARBA" id="ARBA00023180"/>
    </source>
</evidence>
<dbReference type="PROSITE" id="PS50835">
    <property type="entry name" value="IG_LIKE"/>
    <property type="match status" value="1"/>
</dbReference>
<dbReference type="STRING" id="84645.A0A498LQM6"/>
<gene>
    <name evidence="8" type="ORF">ROHU_011052</name>
</gene>
<organism evidence="8 9">
    <name type="scientific">Labeo rohita</name>
    <name type="common">Indian major carp</name>
    <name type="synonym">Cyprinus rohita</name>
    <dbReference type="NCBI Taxonomy" id="84645"/>
    <lineage>
        <taxon>Eukaryota</taxon>
        <taxon>Metazoa</taxon>
        <taxon>Chordata</taxon>
        <taxon>Craniata</taxon>
        <taxon>Vertebrata</taxon>
        <taxon>Euteleostomi</taxon>
        <taxon>Actinopterygii</taxon>
        <taxon>Neopterygii</taxon>
        <taxon>Teleostei</taxon>
        <taxon>Ostariophysi</taxon>
        <taxon>Cypriniformes</taxon>
        <taxon>Cyprinidae</taxon>
        <taxon>Labeoninae</taxon>
        <taxon>Labeonini</taxon>
        <taxon>Labeo</taxon>
    </lineage>
</organism>
<keyword evidence="5" id="KW-0325">Glycoprotein</keyword>
<dbReference type="InterPro" id="IPR036179">
    <property type="entry name" value="Ig-like_dom_sf"/>
</dbReference>
<dbReference type="GO" id="GO:0050852">
    <property type="term" value="P:T cell receptor signaling pathway"/>
    <property type="evidence" value="ECO:0007669"/>
    <property type="project" value="TreeGrafter"/>
</dbReference>
<feature type="domain" description="Ig-like" evidence="7">
    <location>
        <begin position="23"/>
        <end position="137"/>
    </location>
</feature>
<proteinExistence type="evidence at protein level"/>
<dbReference type="GO" id="GO:0050863">
    <property type="term" value="P:regulation of T cell activation"/>
    <property type="evidence" value="ECO:0007669"/>
    <property type="project" value="UniProtKB-ARBA"/>
</dbReference>
<keyword evidence="6" id="KW-0393">Immunoglobulin domain</keyword>
<dbReference type="FunFam" id="2.60.40.10:FF:000142">
    <property type="entry name" value="V-set domain-containing T-cell activation inhibitor 1"/>
    <property type="match status" value="1"/>
</dbReference>
<evidence type="ECO:0000256" key="6">
    <source>
        <dbReference type="ARBA" id="ARBA00023319"/>
    </source>
</evidence>
<keyword evidence="9" id="KW-1185">Reference proteome</keyword>
<evidence type="ECO:0000256" key="4">
    <source>
        <dbReference type="ARBA" id="ARBA00023157"/>
    </source>
</evidence>
<comment type="subcellular location">
    <subcellularLocation>
        <location evidence="1">Membrane</location>
    </subcellularLocation>
</comment>
<evidence type="ECO:0000259" key="7">
    <source>
        <dbReference type="PROSITE" id="PS50835"/>
    </source>
</evidence>
<dbReference type="Proteomes" id="UP000290572">
    <property type="component" value="Unassembled WGS sequence"/>
</dbReference>
<name>A0A498LQM6_LABRO</name>
<dbReference type="AlphaFoldDB" id="A0A498LQM6"/>
<keyword evidence="3" id="KW-0472">Membrane</keyword>
<comment type="caution">
    <text evidence="8">The sequence shown here is derived from an EMBL/GenBank/DDBJ whole genome shotgun (WGS) entry which is preliminary data.</text>
</comment>
<dbReference type="InterPro" id="IPR013783">
    <property type="entry name" value="Ig-like_fold"/>
</dbReference>
<dbReference type="SMART" id="SM00408">
    <property type="entry name" value="IGc2"/>
    <property type="match status" value="1"/>
</dbReference>